<dbReference type="EMBL" id="QQAX01000004">
    <property type="protein sequence ID" value="RDI46937.1"/>
    <property type="molecule type" value="Genomic_DNA"/>
</dbReference>
<feature type="domain" description="Ferrous iron transporter FeoA-like" evidence="2">
    <location>
        <begin position="1"/>
        <end position="74"/>
    </location>
</feature>
<dbReference type="InterPro" id="IPR007167">
    <property type="entry name" value="Fe-transptr_FeoA-like"/>
</dbReference>
<dbReference type="SMART" id="SM00899">
    <property type="entry name" value="FeoA"/>
    <property type="match status" value="1"/>
</dbReference>
<dbReference type="AlphaFoldDB" id="A0A370GTB6"/>
<keyword evidence="4" id="KW-1185">Reference proteome</keyword>
<dbReference type="RefSeq" id="WP_114833705.1">
    <property type="nucleotide sequence ID" value="NZ_LR699114.1"/>
</dbReference>
<dbReference type="GO" id="GO:0046914">
    <property type="term" value="F:transition metal ion binding"/>
    <property type="evidence" value="ECO:0007669"/>
    <property type="project" value="InterPro"/>
</dbReference>
<dbReference type="PANTHER" id="PTHR42954:SF2">
    <property type="entry name" value="FE(2+) TRANSPORT PROTEIN A"/>
    <property type="match status" value="1"/>
</dbReference>
<dbReference type="InterPro" id="IPR038157">
    <property type="entry name" value="FeoA_core_dom"/>
</dbReference>
<comment type="caution">
    <text evidence="3">The sequence shown here is derived from an EMBL/GenBank/DDBJ whole genome shotgun (WGS) entry which is preliminary data.</text>
</comment>
<dbReference type="Gene3D" id="2.30.30.90">
    <property type="match status" value="1"/>
</dbReference>
<protein>
    <submittedName>
        <fullName evidence="3">Ferrous iron transport protein A</fullName>
    </submittedName>
</protein>
<organism evidence="3 4">
    <name type="scientific">Aquicella lusitana</name>
    <dbReference type="NCBI Taxonomy" id="254246"/>
    <lineage>
        <taxon>Bacteria</taxon>
        <taxon>Pseudomonadati</taxon>
        <taxon>Pseudomonadota</taxon>
        <taxon>Gammaproteobacteria</taxon>
        <taxon>Legionellales</taxon>
        <taxon>Coxiellaceae</taxon>
        <taxon>Aquicella</taxon>
    </lineage>
</organism>
<accession>A0A370GTB6</accession>
<evidence type="ECO:0000313" key="3">
    <source>
        <dbReference type="EMBL" id="RDI46937.1"/>
    </source>
</evidence>
<evidence type="ECO:0000259" key="2">
    <source>
        <dbReference type="SMART" id="SM00899"/>
    </source>
</evidence>
<dbReference type="OrthoDB" id="9811076at2"/>
<reference evidence="3 4" key="1">
    <citation type="submission" date="2018-07" db="EMBL/GenBank/DDBJ databases">
        <title>Genomic Encyclopedia of Type Strains, Phase IV (KMG-IV): sequencing the most valuable type-strain genomes for metagenomic binning, comparative biology and taxonomic classification.</title>
        <authorList>
            <person name="Goeker M."/>
        </authorList>
    </citation>
    <scope>NUCLEOTIDE SEQUENCE [LARGE SCALE GENOMIC DNA]</scope>
    <source>
        <strain evidence="3 4">DSM 16500</strain>
    </source>
</reference>
<sequence>MQLLDLTTGNKARIIAIKAGERCYRKRLIAMGLIPGTAFTVLRVAPLGDPVEIQVRGYALSLRKDEASMLDIEVIA</sequence>
<dbReference type="Pfam" id="PF04023">
    <property type="entry name" value="FeoA"/>
    <property type="match status" value="1"/>
</dbReference>
<evidence type="ECO:0000256" key="1">
    <source>
        <dbReference type="ARBA" id="ARBA00023004"/>
    </source>
</evidence>
<gene>
    <name evidence="3" type="ORF">C8D86_10460</name>
</gene>
<name>A0A370GTB6_9COXI</name>
<keyword evidence="1" id="KW-0408">Iron</keyword>
<dbReference type="InterPro" id="IPR008988">
    <property type="entry name" value="Transcriptional_repressor_C"/>
</dbReference>
<evidence type="ECO:0000313" key="4">
    <source>
        <dbReference type="Proteomes" id="UP000254720"/>
    </source>
</evidence>
<proteinExistence type="predicted"/>
<dbReference type="SUPFAM" id="SSF50037">
    <property type="entry name" value="C-terminal domain of transcriptional repressors"/>
    <property type="match status" value="1"/>
</dbReference>
<dbReference type="InterPro" id="IPR052713">
    <property type="entry name" value="FeoA"/>
</dbReference>
<dbReference type="PANTHER" id="PTHR42954">
    <property type="entry name" value="FE(2+) TRANSPORT PROTEIN A"/>
    <property type="match status" value="1"/>
</dbReference>
<dbReference type="Proteomes" id="UP000254720">
    <property type="component" value="Unassembled WGS sequence"/>
</dbReference>